<comment type="caution">
    <text evidence="1">The sequence shown here is derived from an EMBL/GenBank/DDBJ whole genome shotgun (WGS) entry which is preliminary data.</text>
</comment>
<sequence length="434" mass="46579">MSAETITLTGGIDVGNGYVKGVIRNTETGVFDEIDLPSAVVSTTRQNPKVPLPDATAAEVLGDDAAKAGDDFYNRLDCTMTTPLIAASDRRIFGRSSLHARGSKFTEFEVLGKHSKVDQELAKVLVLGVFAAKALRDHVRAAGTLPDRELRVRIRAGLALPISEFVARRHTYAAEFMGAAGTAAPVVHLVTIKNFSTPVSVRLEFVDVQVMAEGASAQFAITDKGEPLAQALLDDLRGRQGHLAEDVTAAHLVAVRNTIGVDVGEGTVNFPVFTDGRFNPEAAFTLEQGYGTALMNAMERMSESDSTLQFTSRKQLADFLQGEPSMLQKGRHERAAGFVTDEARYLVDEIVSAFGDVLSQAGATTEVVYVYGGGAGPVRELLHPALLQVAGDIPVLYLDSSYSRHLNREGMYIAARHVEIGSMAQNETTAEVAV</sequence>
<name>A0A4R4QJB6_9ACTN</name>
<reference evidence="1 2" key="1">
    <citation type="submission" date="2019-03" db="EMBL/GenBank/DDBJ databases">
        <title>Draft genome sequences of novel Actinobacteria.</title>
        <authorList>
            <person name="Sahin N."/>
            <person name="Ay H."/>
            <person name="Saygin H."/>
        </authorList>
    </citation>
    <scope>NUCLEOTIDE SEQUENCE [LARGE SCALE GENOMIC DNA]</scope>
    <source>
        <strain evidence="1 2">JCM 30547</strain>
    </source>
</reference>
<keyword evidence="2" id="KW-1185">Reference proteome</keyword>
<dbReference type="AlphaFoldDB" id="A0A4R4QJB6"/>
<dbReference type="Proteomes" id="UP000295075">
    <property type="component" value="Unassembled WGS sequence"/>
</dbReference>
<dbReference type="OrthoDB" id="3941759at2"/>
<evidence type="ECO:0000313" key="1">
    <source>
        <dbReference type="EMBL" id="TDC35828.1"/>
    </source>
</evidence>
<evidence type="ECO:0000313" key="2">
    <source>
        <dbReference type="Proteomes" id="UP000295075"/>
    </source>
</evidence>
<gene>
    <name evidence="1" type="ORF">E1261_00445</name>
</gene>
<accession>A0A4R4QJB6</accession>
<dbReference type="Gene3D" id="3.30.420.40">
    <property type="match status" value="2"/>
</dbReference>
<dbReference type="InterPro" id="IPR043129">
    <property type="entry name" value="ATPase_NBD"/>
</dbReference>
<protein>
    <submittedName>
        <fullName evidence="1">ParM/StbA family protein</fullName>
    </submittedName>
</protein>
<dbReference type="RefSeq" id="WP_132399909.1">
    <property type="nucleotide sequence ID" value="NZ_SMKA01000001.1"/>
</dbReference>
<dbReference type="SUPFAM" id="SSF53067">
    <property type="entry name" value="Actin-like ATPase domain"/>
    <property type="match status" value="1"/>
</dbReference>
<dbReference type="CDD" id="cd24023">
    <property type="entry name" value="ASKHA_NBD_ParM_Alp7A-like"/>
    <property type="match status" value="1"/>
</dbReference>
<proteinExistence type="predicted"/>
<dbReference type="EMBL" id="SMKA01000001">
    <property type="protein sequence ID" value="TDC35828.1"/>
    <property type="molecule type" value="Genomic_DNA"/>
</dbReference>
<organism evidence="1 2">
    <name type="scientific">Kribbella albertanoniae</name>
    <dbReference type="NCBI Taxonomy" id="1266829"/>
    <lineage>
        <taxon>Bacteria</taxon>
        <taxon>Bacillati</taxon>
        <taxon>Actinomycetota</taxon>
        <taxon>Actinomycetes</taxon>
        <taxon>Propionibacteriales</taxon>
        <taxon>Kribbellaceae</taxon>
        <taxon>Kribbella</taxon>
    </lineage>
</organism>